<dbReference type="HOGENOM" id="CLU_065087_1_1_2"/>
<dbReference type="GO" id="GO:0005737">
    <property type="term" value="C:cytoplasm"/>
    <property type="evidence" value="ECO:0007669"/>
    <property type="project" value="TreeGrafter"/>
</dbReference>
<dbReference type="RefSeq" id="WP_012350058.1">
    <property type="nucleotide sequence ID" value="NC_010525.1"/>
</dbReference>
<dbReference type="InterPro" id="IPR007064">
    <property type="entry name" value="Nmd3_N"/>
</dbReference>
<dbReference type="GO" id="GO:0043023">
    <property type="term" value="F:ribosomal large subunit binding"/>
    <property type="evidence" value="ECO:0007669"/>
    <property type="project" value="InterPro"/>
</dbReference>
<evidence type="ECO:0000313" key="3">
    <source>
        <dbReference type="Proteomes" id="UP000001694"/>
    </source>
</evidence>
<dbReference type="InterPro" id="IPR039768">
    <property type="entry name" value="Nmd3"/>
</dbReference>
<dbReference type="eggNOG" id="arCOG04149">
    <property type="taxonomic scope" value="Archaea"/>
</dbReference>
<sequence>MAKVPCPYCGRLVDRLVEGMCEDCYFERHPLVTLREARVLRCKYCGAVFLRGRWLRPGKGGEKELMAKVLAEKASLSGVVEDLAVREGDGGVELEVTVRGSPHPSIQPRVYTYKLKLELIYDLCISCREMLSRREVALLQIRAAPGELTDDMRKKILSIIEQELFKLKDKKIGFISNIKYIRTGLDIYTTSTNLARHLAYVIHRSFPSHVVETAKAVGVKDGRRIYHMTYLIRIATYKPGDAVKLRGRDMVVVDVDSKYVHLQNRETKEVERIPIEDIFTKEVVYLGHL</sequence>
<dbReference type="KEGG" id="tne:Tneu_0699"/>
<reference evidence="2" key="1">
    <citation type="submission" date="2008-03" db="EMBL/GenBank/DDBJ databases">
        <title>Complete sequence of Thermoproteus neutrophilus V24Sta.</title>
        <authorList>
            <consortium name="US DOE Joint Genome Institute"/>
            <person name="Copeland A."/>
            <person name="Lucas S."/>
            <person name="Lapidus A."/>
            <person name="Glavina del Rio T."/>
            <person name="Dalin E."/>
            <person name="Tice H."/>
            <person name="Bruce D."/>
            <person name="Goodwin L."/>
            <person name="Pitluck S."/>
            <person name="Sims D."/>
            <person name="Brettin T."/>
            <person name="Detter J.C."/>
            <person name="Han C."/>
            <person name="Kuske C.R."/>
            <person name="Schmutz J."/>
            <person name="Larimer F."/>
            <person name="Land M."/>
            <person name="Hauser L."/>
            <person name="Kyrpides N."/>
            <person name="Mikhailova N."/>
            <person name="Biddle J.F."/>
            <person name="Zhang Z."/>
            <person name="Fitz-Gibbon S.T."/>
            <person name="Lowe T.M."/>
            <person name="Saltikov C."/>
            <person name="House C.H."/>
            <person name="Richardson P."/>
        </authorList>
    </citation>
    <scope>NUCLEOTIDE SEQUENCE [LARGE SCALE GENOMIC DNA]</scope>
    <source>
        <strain evidence="2">V24Sta</strain>
    </source>
</reference>
<dbReference type="Proteomes" id="UP000001694">
    <property type="component" value="Chromosome"/>
</dbReference>
<protein>
    <submittedName>
        <fullName evidence="2">NMD3 family protein</fullName>
    </submittedName>
</protein>
<dbReference type="GeneID" id="6165395"/>
<organism evidence="2 3">
    <name type="scientific">Pyrobaculum neutrophilum (strain DSM 2338 / JCM 9278 / NBRC 100436 / V24Sta)</name>
    <name type="common">Thermoproteus neutrophilus</name>
    <dbReference type="NCBI Taxonomy" id="444157"/>
    <lineage>
        <taxon>Archaea</taxon>
        <taxon>Thermoproteota</taxon>
        <taxon>Thermoprotei</taxon>
        <taxon>Thermoproteales</taxon>
        <taxon>Thermoproteaceae</taxon>
        <taxon>Pyrobaculum</taxon>
    </lineage>
</organism>
<keyword evidence="3" id="KW-1185">Reference proteome</keyword>
<evidence type="ECO:0000259" key="1">
    <source>
        <dbReference type="Pfam" id="PF04981"/>
    </source>
</evidence>
<dbReference type="PANTHER" id="PTHR12746">
    <property type="entry name" value="NONSENSE-MEDIATED MRNA DECAY PROTEIN 3"/>
    <property type="match status" value="1"/>
</dbReference>
<dbReference type="OrthoDB" id="15051at2157"/>
<accession>B1YCX5</accession>
<dbReference type="STRING" id="444157.Tneu_0699"/>
<feature type="domain" description="Nmd3 N-terminal" evidence="1">
    <location>
        <begin position="6"/>
        <end position="234"/>
    </location>
</feature>
<name>B1YCX5_PYRNV</name>
<dbReference type="EMBL" id="CP001014">
    <property type="protein sequence ID" value="ACB39638.1"/>
    <property type="molecule type" value="Genomic_DNA"/>
</dbReference>
<dbReference type="Pfam" id="PF04981">
    <property type="entry name" value="NMD3"/>
    <property type="match status" value="1"/>
</dbReference>
<dbReference type="PANTHER" id="PTHR12746:SF2">
    <property type="entry name" value="60S RIBOSOMAL EXPORT PROTEIN NMD3"/>
    <property type="match status" value="1"/>
</dbReference>
<evidence type="ECO:0000313" key="2">
    <source>
        <dbReference type="EMBL" id="ACB39638.1"/>
    </source>
</evidence>
<dbReference type="AlphaFoldDB" id="B1YCX5"/>
<proteinExistence type="predicted"/>
<gene>
    <name evidence="2" type="ordered locus">Tneu_0699</name>
</gene>